<dbReference type="AlphaFoldDB" id="A0AAV5VFZ7"/>
<comment type="caution">
    <text evidence="2">The sequence shown here is derived from an EMBL/GenBank/DDBJ whole genome shotgun (WGS) entry which is preliminary data.</text>
</comment>
<dbReference type="Pfam" id="PF00651">
    <property type="entry name" value="BTB"/>
    <property type="match status" value="1"/>
</dbReference>
<dbReference type="InterPro" id="IPR011333">
    <property type="entry name" value="SKP1/BTB/POZ_sf"/>
</dbReference>
<name>A0AAV5VFZ7_9BILA</name>
<dbReference type="EMBL" id="BTSY01000003">
    <property type="protein sequence ID" value="GMT18652.1"/>
    <property type="molecule type" value="Genomic_DNA"/>
</dbReference>
<organism evidence="2 3">
    <name type="scientific">Pristionchus fissidentatus</name>
    <dbReference type="NCBI Taxonomy" id="1538716"/>
    <lineage>
        <taxon>Eukaryota</taxon>
        <taxon>Metazoa</taxon>
        <taxon>Ecdysozoa</taxon>
        <taxon>Nematoda</taxon>
        <taxon>Chromadorea</taxon>
        <taxon>Rhabditida</taxon>
        <taxon>Rhabditina</taxon>
        <taxon>Diplogasteromorpha</taxon>
        <taxon>Diplogasteroidea</taxon>
        <taxon>Neodiplogasteridae</taxon>
        <taxon>Pristionchus</taxon>
    </lineage>
</organism>
<accession>A0AAV5VFZ7</accession>
<dbReference type="PANTHER" id="PTHR22744:SF14">
    <property type="entry name" value="BTB DOMAIN-CONTAINING PROTEIN-RELATED"/>
    <property type="match status" value="1"/>
</dbReference>
<dbReference type="Gene3D" id="3.30.710.10">
    <property type="entry name" value="Potassium Channel Kv1.1, Chain A"/>
    <property type="match status" value="1"/>
</dbReference>
<evidence type="ECO:0000313" key="2">
    <source>
        <dbReference type="EMBL" id="GMT18652.1"/>
    </source>
</evidence>
<dbReference type="SMART" id="SM00225">
    <property type="entry name" value="BTB"/>
    <property type="match status" value="1"/>
</dbReference>
<dbReference type="SUPFAM" id="SSF54695">
    <property type="entry name" value="POZ domain"/>
    <property type="match status" value="1"/>
</dbReference>
<reference evidence="2" key="1">
    <citation type="submission" date="2023-10" db="EMBL/GenBank/DDBJ databases">
        <title>Genome assembly of Pristionchus species.</title>
        <authorList>
            <person name="Yoshida K."/>
            <person name="Sommer R.J."/>
        </authorList>
    </citation>
    <scope>NUCLEOTIDE SEQUENCE</scope>
    <source>
        <strain evidence="2">RS5133</strain>
    </source>
</reference>
<gene>
    <name evidence="2" type="ORF">PFISCL1PPCAC_9949</name>
</gene>
<dbReference type="PROSITE" id="PS50097">
    <property type="entry name" value="BTB"/>
    <property type="match status" value="1"/>
</dbReference>
<keyword evidence="3" id="KW-1185">Reference proteome</keyword>
<protein>
    <recommendedName>
        <fullName evidence="1">BTB domain-containing protein</fullName>
    </recommendedName>
</protein>
<proteinExistence type="predicted"/>
<feature type="domain" description="BTB" evidence="1">
    <location>
        <begin position="171"/>
        <end position="247"/>
    </location>
</feature>
<evidence type="ECO:0000313" key="3">
    <source>
        <dbReference type="Proteomes" id="UP001432322"/>
    </source>
</evidence>
<dbReference type="InterPro" id="IPR000210">
    <property type="entry name" value="BTB/POZ_dom"/>
</dbReference>
<dbReference type="PANTHER" id="PTHR22744">
    <property type="entry name" value="HELIX LOOP HELIX PROTEIN 21-RELATED"/>
    <property type="match status" value="1"/>
</dbReference>
<dbReference type="Proteomes" id="UP001432322">
    <property type="component" value="Unassembled WGS sequence"/>
</dbReference>
<evidence type="ECO:0000259" key="1">
    <source>
        <dbReference type="PROSITE" id="PS50097"/>
    </source>
</evidence>
<sequence length="478" mass="54794">TRTVPSTHPTMSIEYIDEVIYHEPIDFTHNLRLVVARIDRPEWVVKCDYRSLFVSLRDPPSPIILKKEKKSLVKSLKEKVSRHKQVADRPTLQDFCLSPYSVHVSAHRGNRGKVEELGQWSFSGQLAPGHTFHIRTDGILESFHDGAPSDVVLTVRVRSKRSLRLENLNTAQTVLDIGENCYEFVSKEILALSSPFFNAFFYGGFMESGMSGPIKMRPLLGENPRDYEEGMSLLLGYVHHGDLDRVNAFNVHHMLNMAERYRVNGINRKIEKYLIQYCEENPSTANWEAAIIAADEFQLNIVSDKVIPMYRKPEQVWELQSRLKGKMTMKLAEMLFSILKLRVNDATLVRTCHLYFQFHEGNVIVQLNRARLPKTISRLVDHFSGVKYDAPHFYWNDKNRLISAEPAPNSLWNGEDASKKTVPDDSWALVLKKGSDHRSRLMLAKDRPDGVYLGFVVTRASLLRGERCLATGLHKFEV</sequence>
<feature type="non-terminal residue" evidence="2">
    <location>
        <position position="1"/>
    </location>
</feature>